<sequence>MTDIVAQNHGPHPVNVGMVDDFIEGDGLIIPVHPEFAFSDGNIEIQSSDFLFWLHEFQLNKFQLLAKKIGEFRKQAAAIGTTGPRHRIKIKVSDQSTDLVNTFRIIYTSIVPSIPPFSPDWTAFVSAIRIANRYDYPDLRVFAIGELCNLALPTIQRIRLADELAIPEWEPIALAELCHRTTPVSQYEAEILGASRVVEISRRREEEQRRRFRESRHIEYFSMVFGPNPWILMPLALWMFYAMLTGIANYTIKLTFVVAEEVGIAVRFLGLILNKIITVEY</sequence>
<organism evidence="2 3">
    <name type="scientific">Rhizoctonia solani</name>
    <dbReference type="NCBI Taxonomy" id="456999"/>
    <lineage>
        <taxon>Eukaryota</taxon>
        <taxon>Fungi</taxon>
        <taxon>Dikarya</taxon>
        <taxon>Basidiomycota</taxon>
        <taxon>Agaricomycotina</taxon>
        <taxon>Agaricomycetes</taxon>
        <taxon>Cantharellales</taxon>
        <taxon>Ceratobasidiaceae</taxon>
        <taxon>Rhizoctonia</taxon>
    </lineage>
</organism>
<feature type="transmembrane region" description="Helical" evidence="1">
    <location>
        <begin position="220"/>
        <end position="244"/>
    </location>
</feature>
<protein>
    <recommendedName>
        <fullName evidence="4">BTB domain-containing protein</fullName>
    </recommendedName>
</protein>
<dbReference type="EMBL" id="CAJMWR010000061">
    <property type="protein sequence ID" value="CAE6339957.1"/>
    <property type="molecule type" value="Genomic_DNA"/>
</dbReference>
<comment type="caution">
    <text evidence="2">The sequence shown here is derived from an EMBL/GenBank/DDBJ whole genome shotgun (WGS) entry which is preliminary data.</text>
</comment>
<evidence type="ECO:0000313" key="3">
    <source>
        <dbReference type="Proteomes" id="UP000663840"/>
    </source>
</evidence>
<dbReference type="AlphaFoldDB" id="A0A8H2W5S8"/>
<keyword evidence="1" id="KW-0812">Transmembrane</keyword>
<proteinExistence type="predicted"/>
<keyword evidence="1" id="KW-0472">Membrane</keyword>
<evidence type="ECO:0000313" key="2">
    <source>
        <dbReference type="EMBL" id="CAE6339957.1"/>
    </source>
</evidence>
<accession>A0A8H2W5S8</accession>
<keyword evidence="1" id="KW-1133">Transmembrane helix</keyword>
<gene>
    <name evidence="2" type="ORF">RDB_LOCUS3298</name>
</gene>
<evidence type="ECO:0000256" key="1">
    <source>
        <dbReference type="SAM" id="Phobius"/>
    </source>
</evidence>
<reference evidence="2" key="1">
    <citation type="submission" date="2021-01" db="EMBL/GenBank/DDBJ databases">
        <authorList>
            <person name="Kaushik A."/>
        </authorList>
    </citation>
    <scope>NUCLEOTIDE SEQUENCE</scope>
    <source>
        <strain evidence="2">AG1-1A</strain>
    </source>
</reference>
<name>A0A8H2W5S8_9AGAM</name>
<evidence type="ECO:0008006" key="4">
    <source>
        <dbReference type="Google" id="ProtNLM"/>
    </source>
</evidence>
<dbReference type="Proteomes" id="UP000663840">
    <property type="component" value="Unassembled WGS sequence"/>
</dbReference>